<feature type="region of interest" description="Disordered" evidence="1">
    <location>
        <begin position="70"/>
        <end position="112"/>
    </location>
</feature>
<protein>
    <submittedName>
        <fullName evidence="2">Uncharacterized protein</fullName>
    </submittedName>
</protein>
<gene>
    <name evidence="2" type="ORF">NCTC11645_01841</name>
</gene>
<feature type="compositionally biased region" description="Low complexity" evidence="1">
    <location>
        <begin position="76"/>
        <end position="90"/>
    </location>
</feature>
<dbReference type="EMBL" id="UGHD01000002">
    <property type="protein sequence ID" value="STO57449.1"/>
    <property type="molecule type" value="Genomic_DNA"/>
</dbReference>
<evidence type="ECO:0000256" key="1">
    <source>
        <dbReference type="SAM" id="MobiDB-lite"/>
    </source>
</evidence>
<sequence length="136" mass="14152">MTLPKRNTTNPTLGVLRCSCGEVKTVHKAKGNRKGSLYTICEQCGTDQRNGATVQAKWAAYVDSVETLEASEADHAAPPAASAPVVVAEPKPTEADTATPKAIQTPPPAVDTPSSVWPIVRGVLLGAVFGGLAARF</sequence>
<organism evidence="2 3">
    <name type="scientific">Grimontia hollisae</name>
    <name type="common">Vibrio hollisae</name>
    <dbReference type="NCBI Taxonomy" id="673"/>
    <lineage>
        <taxon>Bacteria</taxon>
        <taxon>Pseudomonadati</taxon>
        <taxon>Pseudomonadota</taxon>
        <taxon>Gammaproteobacteria</taxon>
        <taxon>Vibrionales</taxon>
        <taxon>Vibrionaceae</taxon>
        <taxon>Grimontia</taxon>
    </lineage>
</organism>
<evidence type="ECO:0000313" key="2">
    <source>
        <dbReference type="EMBL" id="STO57449.1"/>
    </source>
</evidence>
<evidence type="ECO:0000313" key="3">
    <source>
        <dbReference type="Proteomes" id="UP000254512"/>
    </source>
</evidence>
<dbReference type="RefSeq" id="WP_115659744.1">
    <property type="nucleotide sequence ID" value="NZ_UGHD01000002.1"/>
</dbReference>
<reference evidence="2 3" key="1">
    <citation type="submission" date="2018-06" db="EMBL/GenBank/DDBJ databases">
        <authorList>
            <consortium name="Pathogen Informatics"/>
            <person name="Doyle S."/>
        </authorList>
    </citation>
    <scope>NUCLEOTIDE SEQUENCE [LARGE SCALE GENOMIC DNA]</scope>
    <source>
        <strain evidence="2 3">NCTC11645</strain>
    </source>
</reference>
<name>A0A377HMN5_GRIHO</name>
<accession>A0A377HMN5</accession>
<dbReference type="Proteomes" id="UP000254512">
    <property type="component" value="Unassembled WGS sequence"/>
</dbReference>
<proteinExistence type="predicted"/>
<dbReference type="AlphaFoldDB" id="A0A377HMN5"/>